<dbReference type="InterPro" id="IPR014729">
    <property type="entry name" value="Rossmann-like_a/b/a_fold"/>
</dbReference>
<dbReference type="NCBIfam" id="TIGR02432">
    <property type="entry name" value="lysidine_TilS_N"/>
    <property type="match status" value="1"/>
</dbReference>
<comment type="caution">
    <text evidence="10">The sequence shown here is derived from an EMBL/GenBank/DDBJ whole genome shotgun (WGS) entry which is preliminary data.</text>
</comment>
<evidence type="ECO:0000256" key="8">
    <source>
        <dbReference type="HAMAP-Rule" id="MF_01161"/>
    </source>
</evidence>
<dbReference type="RefSeq" id="WP_068806904.1">
    <property type="nucleotide sequence ID" value="NZ_LXND01000053.1"/>
</dbReference>
<comment type="catalytic activity">
    <reaction evidence="7 8">
        <text>cytidine(34) in tRNA(Ile2) + L-lysine + ATP = lysidine(34) in tRNA(Ile2) + AMP + diphosphate + H(+)</text>
        <dbReference type="Rhea" id="RHEA:43744"/>
        <dbReference type="Rhea" id="RHEA-COMP:10625"/>
        <dbReference type="Rhea" id="RHEA-COMP:10670"/>
        <dbReference type="ChEBI" id="CHEBI:15378"/>
        <dbReference type="ChEBI" id="CHEBI:30616"/>
        <dbReference type="ChEBI" id="CHEBI:32551"/>
        <dbReference type="ChEBI" id="CHEBI:33019"/>
        <dbReference type="ChEBI" id="CHEBI:82748"/>
        <dbReference type="ChEBI" id="CHEBI:83665"/>
        <dbReference type="ChEBI" id="CHEBI:456215"/>
        <dbReference type="EC" id="6.3.4.19"/>
    </reaction>
</comment>
<dbReference type="Pfam" id="PF11734">
    <property type="entry name" value="TilS_C"/>
    <property type="match status" value="1"/>
</dbReference>
<evidence type="ECO:0000313" key="13">
    <source>
        <dbReference type="Proteomes" id="UP001275867"/>
    </source>
</evidence>
<dbReference type="NCBIfam" id="TIGR02433">
    <property type="entry name" value="lysidine_TilS_C"/>
    <property type="match status" value="1"/>
</dbReference>
<dbReference type="InterPro" id="IPR012795">
    <property type="entry name" value="tRNA_Ile_lys_synt_N"/>
</dbReference>
<dbReference type="GO" id="GO:0032267">
    <property type="term" value="F:tRNA(Ile)-lysidine synthase activity"/>
    <property type="evidence" value="ECO:0007669"/>
    <property type="project" value="UniProtKB-EC"/>
</dbReference>
<comment type="similarity">
    <text evidence="8">Belongs to the tRNA(Ile)-lysidine synthase family.</text>
</comment>
<dbReference type="PANTHER" id="PTHR43033">
    <property type="entry name" value="TRNA(ILE)-LYSIDINE SYNTHASE-RELATED"/>
    <property type="match status" value="1"/>
</dbReference>
<dbReference type="GO" id="GO:0006400">
    <property type="term" value="P:tRNA modification"/>
    <property type="evidence" value="ECO:0007669"/>
    <property type="project" value="UniProtKB-UniRule"/>
</dbReference>
<evidence type="ECO:0000256" key="4">
    <source>
        <dbReference type="ARBA" id="ARBA00022694"/>
    </source>
</evidence>
<comment type="subcellular location">
    <subcellularLocation>
        <location evidence="1 8">Cytoplasm</location>
    </subcellularLocation>
</comment>
<organism evidence="10 13">
    <name type="scientific">Pediococcus parvulus</name>
    <dbReference type="NCBI Taxonomy" id="54062"/>
    <lineage>
        <taxon>Bacteria</taxon>
        <taxon>Bacillati</taxon>
        <taxon>Bacillota</taxon>
        <taxon>Bacilli</taxon>
        <taxon>Lactobacillales</taxon>
        <taxon>Lactobacillaceae</taxon>
        <taxon>Pediococcus</taxon>
    </lineage>
</organism>
<sequence>MAIQLQKAFDLIIRQYHVKPTDSVVVGVSTGVDSMVLLTLLEKLPVSCRPKIIVAHVNHKLREQSTEEQIFIEAYARKHNLQLRIKVWPLSQHPDTGIENAARKVRYDFFAEVAQNLQARFLFTAHQADDQAETFLMKLVRGGALQQLQGIGSRDLTKTTKIVRPLLSFSKEEIRDFATSRHLKWYEDQTNTDESFTRNRMRHEIVPRLKQENPQFLKHVQSYESQLQTLILVTRQYEEKIVKNLLIDEGYKVPEFLLLSVEWQSLALEFISNKEVGKGLVSKKQQTEILQLLGNLKKPSGKIQINSQMWFVKAYDKFSFQLVSKIHKKTLITRNSMLILNQWHLIESFGQVAVFEADKYSGKVTDLQQTMQLSQNQFSMPLSVRPANRQDQLRLKTGGHKKVQRVLMDAKVSNWQRKGWPLLVDGNGKPIWLLGLRKSWLEKTFKVEESKYFIIWKPNNLEESN</sequence>
<reference evidence="11 12" key="1">
    <citation type="submission" date="2016-05" db="EMBL/GenBank/DDBJ databases">
        <title>Draft genome sequence of Pediococcus parvulus 2.6, a probiotic beta-glucan producer strain.</title>
        <authorList>
            <person name="Mohedano M.L."/>
            <person name="Perez-Ramos A."/>
            <person name="Duenas M.T."/>
            <person name="Lamontanara A."/>
            <person name="Orru L."/>
            <person name="Spano G."/>
            <person name="Capozzi V."/>
            <person name="Lopez P."/>
        </authorList>
    </citation>
    <scope>NUCLEOTIDE SEQUENCE [LARGE SCALE GENOMIC DNA]</scope>
    <source>
        <strain evidence="11 12">2.6</strain>
    </source>
</reference>
<dbReference type="EMBL" id="WERX01000017">
    <property type="protein sequence ID" value="MDV7694491.1"/>
    <property type="molecule type" value="Genomic_DNA"/>
</dbReference>
<evidence type="ECO:0000256" key="7">
    <source>
        <dbReference type="ARBA" id="ARBA00048539"/>
    </source>
</evidence>
<dbReference type="EMBL" id="LXND01000053">
    <property type="protein sequence ID" value="OAD63887.1"/>
    <property type="molecule type" value="Genomic_DNA"/>
</dbReference>
<keyword evidence="6" id="KW-0067">ATP-binding</keyword>
<dbReference type="GO" id="GO:0005524">
    <property type="term" value="F:ATP binding"/>
    <property type="evidence" value="ECO:0007669"/>
    <property type="project" value="UniProtKB-KW"/>
</dbReference>
<keyword evidence="12" id="KW-1185">Reference proteome</keyword>
<dbReference type="Proteomes" id="UP000077280">
    <property type="component" value="Unassembled WGS sequence"/>
</dbReference>
<comment type="caution">
    <text evidence="8">Lacks conserved residue(s) required for the propagation of feature annotation.</text>
</comment>
<comment type="function">
    <text evidence="8">Ligates lysine onto the cytidine present at position 34 of the AUA codon-specific tRNA(Ile) that contains the anticodon CAU, in an ATP-dependent manner. Cytidine is converted to lysidine, thus changing the amino acid specificity of the tRNA from methionine to isoleucine.</text>
</comment>
<evidence type="ECO:0000256" key="2">
    <source>
        <dbReference type="ARBA" id="ARBA00022490"/>
    </source>
</evidence>
<evidence type="ECO:0000313" key="12">
    <source>
        <dbReference type="Proteomes" id="UP000077280"/>
    </source>
</evidence>
<dbReference type="SUPFAM" id="SSF56037">
    <property type="entry name" value="PheT/TilS domain"/>
    <property type="match status" value="1"/>
</dbReference>
<keyword evidence="2 8" id="KW-0963">Cytoplasm</keyword>
<dbReference type="EC" id="6.3.4.19" evidence="8"/>
<keyword evidence="3 8" id="KW-0436">Ligase</keyword>
<dbReference type="CDD" id="cd01992">
    <property type="entry name" value="TilS_N"/>
    <property type="match status" value="1"/>
</dbReference>
<evidence type="ECO:0000256" key="3">
    <source>
        <dbReference type="ARBA" id="ARBA00022598"/>
    </source>
</evidence>
<dbReference type="AlphaFoldDB" id="A0AAP5WDL9"/>
<dbReference type="Proteomes" id="UP001275867">
    <property type="component" value="Unassembled WGS sequence"/>
</dbReference>
<name>A0AAP5WDL9_9LACO</name>
<evidence type="ECO:0000313" key="11">
    <source>
        <dbReference type="EMBL" id="OAD63887.1"/>
    </source>
</evidence>
<dbReference type="PANTHER" id="PTHR43033:SF1">
    <property type="entry name" value="TRNA(ILE)-LYSIDINE SYNTHASE-RELATED"/>
    <property type="match status" value="1"/>
</dbReference>
<evidence type="ECO:0000313" key="10">
    <source>
        <dbReference type="EMBL" id="MDV7694491.1"/>
    </source>
</evidence>
<evidence type="ECO:0000259" key="9">
    <source>
        <dbReference type="SMART" id="SM00977"/>
    </source>
</evidence>
<accession>A0AAP5WDL9</accession>
<dbReference type="InterPro" id="IPR012094">
    <property type="entry name" value="tRNA_Ile_lys_synt"/>
</dbReference>
<evidence type="ECO:0000256" key="6">
    <source>
        <dbReference type="ARBA" id="ARBA00022840"/>
    </source>
</evidence>
<feature type="domain" description="Lysidine-tRNA(Ile) synthetase C-terminal" evidence="9">
    <location>
        <begin position="382"/>
        <end position="456"/>
    </location>
</feature>
<dbReference type="HAMAP" id="MF_01161">
    <property type="entry name" value="tRNA_Ile_lys_synt"/>
    <property type="match status" value="1"/>
</dbReference>
<protein>
    <recommendedName>
        <fullName evidence="8">tRNA(Ile)-lysidine synthase</fullName>
        <ecNumber evidence="8">6.3.4.19</ecNumber>
    </recommendedName>
    <alternativeName>
        <fullName evidence="8">tRNA(Ile)-2-lysyl-cytidine synthase</fullName>
    </alternativeName>
    <alternativeName>
        <fullName evidence="8">tRNA(Ile)-lysidine synthetase</fullName>
    </alternativeName>
</protein>
<dbReference type="SUPFAM" id="SSF52402">
    <property type="entry name" value="Adenine nucleotide alpha hydrolases-like"/>
    <property type="match status" value="1"/>
</dbReference>
<dbReference type="GO" id="GO:0005737">
    <property type="term" value="C:cytoplasm"/>
    <property type="evidence" value="ECO:0007669"/>
    <property type="project" value="UniProtKB-SubCell"/>
</dbReference>
<dbReference type="Pfam" id="PF01171">
    <property type="entry name" value="ATP_bind_3"/>
    <property type="match status" value="1"/>
</dbReference>
<gene>
    <name evidence="8 10" type="primary">tilS</name>
    <name evidence="11" type="ORF">A7K95_07790</name>
    <name evidence="10" type="ORF">GA842_06300</name>
</gene>
<dbReference type="SMART" id="SM00977">
    <property type="entry name" value="TilS_C"/>
    <property type="match status" value="1"/>
</dbReference>
<reference evidence="10" key="2">
    <citation type="submission" date="2019-10" db="EMBL/GenBank/DDBJ databases">
        <title>Malate fermentation in French cider.</title>
        <authorList>
            <person name="Cousin F.J."/>
            <person name="Medina Fernandez S."/>
            <person name="Misery B."/>
            <person name="Laplace J.-M."/>
            <person name="Cretenet M."/>
        </authorList>
    </citation>
    <scope>NUCLEOTIDE SEQUENCE</scope>
    <source>
        <strain evidence="10">UCMA15901</strain>
    </source>
</reference>
<keyword evidence="4 8" id="KW-0819">tRNA processing</keyword>
<dbReference type="InterPro" id="IPR011063">
    <property type="entry name" value="TilS/TtcA_N"/>
</dbReference>
<keyword evidence="5" id="KW-0547">Nucleotide-binding</keyword>
<evidence type="ECO:0000256" key="1">
    <source>
        <dbReference type="ARBA" id="ARBA00004496"/>
    </source>
</evidence>
<dbReference type="Gene3D" id="3.40.50.620">
    <property type="entry name" value="HUPs"/>
    <property type="match status" value="1"/>
</dbReference>
<proteinExistence type="inferred from homology"/>
<dbReference type="InterPro" id="IPR012796">
    <property type="entry name" value="Lysidine-tRNA-synth_C"/>
</dbReference>
<evidence type="ECO:0000256" key="5">
    <source>
        <dbReference type="ARBA" id="ARBA00022741"/>
    </source>
</evidence>